<dbReference type="EMBL" id="MF036692">
    <property type="protein sequence ID" value="ARW58241.1"/>
    <property type="molecule type" value="Genomic_DNA"/>
</dbReference>
<proteinExistence type="predicted"/>
<keyword evidence="2" id="KW-1185">Reference proteome</keyword>
<name>A0A1Z1LZG9_9CAUD</name>
<dbReference type="KEGG" id="vg:65109983"/>
<organism evidence="1 2">
    <name type="scientific">Serratia phage X20</name>
    <dbReference type="NCBI Taxonomy" id="2006942"/>
    <lineage>
        <taxon>Viruses</taxon>
        <taxon>Duplodnaviria</taxon>
        <taxon>Heunggongvirae</taxon>
        <taxon>Uroviricota</taxon>
        <taxon>Caudoviricetes</taxon>
        <taxon>Pantevenvirales</taxon>
        <taxon>Straboviridae</taxon>
        <taxon>Tevenvirinae</taxon>
        <taxon>Winklervirus</taxon>
        <taxon>Winklervirus xtwenty</taxon>
    </lineage>
</organism>
<sequence>MTKNEPIANADGTHTPVKYMVVITMASKNSKKQNRII</sequence>
<evidence type="ECO:0000313" key="1">
    <source>
        <dbReference type="EMBL" id="ARW58241.1"/>
    </source>
</evidence>
<dbReference type="Proteomes" id="UP000225074">
    <property type="component" value="Genome"/>
</dbReference>
<protein>
    <submittedName>
        <fullName evidence="1">Uncharacterized protein</fullName>
    </submittedName>
</protein>
<accession>A0A1Z1LZG9</accession>
<reference evidence="1 2" key="1">
    <citation type="submission" date="2017-05" db="EMBL/GenBank/DDBJ databases">
        <title>Environmental T4-family bacteriophages evolve to escape abortive infection via multiple routes in a bacterial host employing #altruistic suicide# through Type III toxin-antitoxin systems.</title>
        <authorList>
            <person name="Chen B."/>
            <person name="Akusobi C."/>
            <person name="Fang X."/>
            <person name="Salmond G.P.C."/>
        </authorList>
    </citation>
    <scope>NUCLEOTIDE SEQUENCE [LARGE SCALE GENOMIC DNA]</scope>
</reference>
<dbReference type="GeneID" id="65109983"/>
<dbReference type="RefSeq" id="YP_010092420.1">
    <property type="nucleotide sequence ID" value="NC_055728.1"/>
</dbReference>
<evidence type="ECO:0000313" key="2">
    <source>
        <dbReference type="Proteomes" id="UP000225074"/>
    </source>
</evidence>